<protein>
    <submittedName>
        <fullName evidence="2">Alpha/beta hydrolase</fullName>
    </submittedName>
</protein>
<dbReference type="EMBL" id="STFG01000009">
    <property type="protein sequence ID" value="THU00982.1"/>
    <property type="molecule type" value="Genomic_DNA"/>
</dbReference>
<dbReference type="RefSeq" id="WP_136573501.1">
    <property type="nucleotide sequence ID" value="NZ_STFG01000009.1"/>
</dbReference>
<gene>
    <name evidence="2" type="ORF">E9531_09325</name>
</gene>
<dbReference type="InterPro" id="IPR029058">
    <property type="entry name" value="AB_hydrolase_fold"/>
</dbReference>
<dbReference type="PANTHER" id="PTHR43798">
    <property type="entry name" value="MONOACYLGLYCEROL LIPASE"/>
    <property type="match status" value="1"/>
</dbReference>
<dbReference type="GO" id="GO:0016787">
    <property type="term" value="F:hydrolase activity"/>
    <property type="evidence" value="ECO:0007669"/>
    <property type="project" value="UniProtKB-KW"/>
</dbReference>
<keyword evidence="2" id="KW-0378">Hydrolase</keyword>
<name>A0A4S8F6I5_9BURK</name>
<dbReference type="SUPFAM" id="SSF53474">
    <property type="entry name" value="alpha/beta-Hydrolases"/>
    <property type="match status" value="1"/>
</dbReference>
<accession>A0A4S8F6I5</accession>
<feature type="non-terminal residue" evidence="2">
    <location>
        <position position="249"/>
    </location>
</feature>
<comment type="caution">
    <text evidence="2">The sequence shown here is derived from an EMBL/GenBank/DDBJ whole genome shotgun (WGS) entry which is preliminary data.</text>
</comment>
<dbReference type="Proteomes" id="UP000308917">
    <property type="component" value="Unassembled WGS sequence"/>
</dbReference>
<dbReference type="InterPro" id="IPR050266">
    <property type="entry name" value="AB_hydrolase_sf"/>
</dbReference>
<proteinExistence type="predicted"/>
<sequence>MPHSESATTLAANDFGRTIGEAPSLPTVLVPGLACSPELFAGQLSTLWRFGPITIANTLGNSTIKAIAEEILATAPPRFVLIGLSMGGYIAFEIMRLAPKRVIALAILNSSARPDNDEAIENRKRMITLAQQGKLPLVTEMNFPRSVHPVQQHNQKLLQSVLAMAQTTGVAHYIQQQYAIMGRVDSRPTLLNISCPTLVLVGEHDQLTPPELAIEMAAEIPSCELEIVAECGHLSTLEQPGIINRLLHN</sequence>
<dbReference type="AlphaFoldDB" id="A0A4S8F6I5"/>
<dbReference type="Gene3D" id="3.40.50.1820">
    <property type="entry name" value="alpha/beta hydrolase"/>
    <property type="match status" value="1"/>
</dbReference>
<dbReference type="Pfam" id="PF12697">
    <property type="entry name" value="Abhydrolase_6"/>
    <property type="match status" value="1"/>
</dbReference>
<evidence type="ECO:0000313" key="3">
    <source>
        <dbReference type="Proteomes" id="UP000308917"/>
    </source>
</evidence>
<reference evidence="2 3" key="1">
    <citation type="journal article" date="2015" name="Antonie Van Leeuwenhoek">
        <title>Lampropedia puyangensis sp. nov., isolated from symptomatic bark of Populus ? euramericana canker and emended description of Lampropedia hyalina (Ehrenberg 1832) Lee et al. 2004.</title>
        <authorList>
            <person name="Li Y."/>
            <person name="Wang T."/>
            <person name="Piao C.G."/>
            <person name="Wang L.F."/>
            <person name="Tian G.Z."/>
            <person name="Zhu T.H."/>
            <person name="Guo M.W."/>
        </authorList>
    </citation>
    <scope>NUCLEOTIDE SEQUENCE [LARGE SCALE GENOMIC DNA]</scope>
    <source>
        <strain evidence="2 3">2-bin</strain>
    </source>
</reference>
<dbReference type="InterPro" id="IPR000073">
    <property type="entry name" value="AB_hydrolase_1"/>
</dbReference>
<dbReference type="OrthoDB" id="2086224at2"/>
<feature type="domain" description="AB hydrolase-1" evidence="1">
    <location>
        <begin position="62"/>
        <end position="241"/>
    </location>
</feature>
<dbReference type="PANTHER" id="PTHR43798:SF29">
    <property type="entry name" value="AB HYDROLASE-1 DOMAIN-CONTAINING PROTEIN"/>
    <property type="match status" value="1"/>
</dbReference>
<evidence type="ECO:0000259" key="1">
    <source>
        <dbReference type="Pfam" id="PF12697"/>
    </source>
</evidence>
<evidence type="ECO:0000313" key="2">
    <source>
        <dbReference type="EMBL" id="THU00982.1"/>
    </source>
</evidence>
<organism evidence="2 3">
    <name type="scientific">Lampropedia puyangensis</name>
    <dbReference type="NCBI Taxonomy" id="1330072"/>
    <lineage>
        <taxon>Bacteria</taxon>
        <taxon>Pseudomonadati</taxon>
        <taxon>Pseudomonadota</taxon>
        <taxon>Betaproteobacteria</taxon>
        <taxon>Burkholderiales</taxon>
        <taxon>Comamonadaceae</taxon>
        <taxon>Lampropedia</taxon>
    </lineage>
</organism>
<keyword evidence="3" id="KW-1185">Reference proteome</keyword>